<gene>
    <name evidence="2" type="ORF">CH35J_009810</name>
</gene>
<reference evidence="2 3" key="1">
    <citation type="journal article" date="2019" name="Genome Biol. Evol.">
        <title>Genomic Plasticity Mediated by Transposable Elements in the Plant Pathogenic Fungus Colletotrichum higginsianum.</title>
        <authorList>
            <person name="Tsushima A."/>
            <person name="Gan P."/>
            <person name="Kumakura N."/>
            <person name="Narusaka M."/>
            <person name="Takano Y."/>
            <person name="Narusaka Y."/>
            <person name="Shirasu K."/>
        </authorList>
    </citation>
    <scope>NUCLEOTIDE SEQUENCE [LARGE SCALE GENOMIC DNA]</scope>
    <source>
        <strain evidence="2 3">MAFF305635-RFP</strain>
    </source>
</reference>
<name>A0A4T0VNQ2_9PEZI</name>
<sequence length="114" mass="12509">MDEMVLAGIVMFQYEKKNLKRPPTIDTGAKYVDSHLFTPAPPPPAAPFGAPFSQLRPMAEENVTKEGRDYNPGQMRSDSGTFTLSSEQPEKVGRTESLAAFSRSLLFLQGGQTT</sequence>
<evidence type="ECO:0000256" key="1">
    <source>
        <dbReference type="SAM" id="MobiDB-lite"/>
    </source>
</evidence>
<evidence type="ECO:0000313" key="2">
    <source>
        <dbReference type="EMBL" id="TIC93821.1"/>
    </source>
</evidence>
<evidence type="ECO:0000313" key="3">
    <source>
        <dbReference type="Proteomes" id="UP000305883"/>
    </source>
</evidence>
<dbReference type="Proteomes" id="UP000305883">
    <property type="component" value="Unassembled WGS sequence"/>
</dbReference>
<comment type="caution">
    <text evidence="2">The sequence shown here is derived from an EMBL/GenBank/DDBJ whole genome shotgun (WGS) entry which is preliminary data.</text>
</comment>
<organism evidence="2 3">
    <name type="scientific">Colletotrichum higginsianum</name>
    <dbReference type="NCBI Taxonomy" id="80884"/>
    <lineage>
        <taxon>Eukaryota</taxon>
        <taxon>Fungi</taxon>
        <taxon>Dikarya</taxon>
        <taxon>Ascomycota</taxon>
        <taxon>Pezizomycotina</taxon>
        <taxon>Sordariomycetes</taxon>
        <taxon>Hypocreomycetidae</taxon>
        <taxon>Glomerellales</taxon>
        <taxon>Glomerellaceae</taxon>
        <taxon>Colletotrichum</taxon>
        <taxon>Colletotrichum destructivum species complex</taxon>
    </lineage>
</organism>
<feature type="compositionally biased region" description="Polar residues" evidence="1">
    <location>
        <begin position="74"/>
        <end position="87"/>
    </location>
</feature>
<feature type="region of interest" description="Disordered" evidence="1">
    <location>
        <begin position="64"/>
        <end position="93"/>
    </location>
</feature>
<proteinExistence type="predicted"/>
<dbReference type="AlphaFoldDB" id="A0A4T0VNQ2"/>
<protein>
    <submittedName>
        <fullName evidence="2">Uncharacterized protein</fullName>
    </submittedName>
</protein>
<dbReference type="EMBL" id="MWPZ01000007">
    <property type="protein sequence ID" value="TIC93821.1"/>
    <property type="molecule type" value="Genomic_DNA"/>
</dbReference>
<accession>A0A4T0VNQ2</accession>